<protein>
    <submittedName>
        <fullName evidence="2">Uncharacterized protein</fullName>
    </submittedName>
</protein>
<dbReference type="AlphaFoldDB" id="A0A150QRB7"/>
<dbReference type="EMBL" id="JEMA01000391">
    <property type="protein sequence ID" value="KYF70533.1"/>
    <property type="molecule type" value="Genomic_DNA"/>
</dbReference>
<comment type="caution">
    <text evidence="2">The sequence shown here is derived from an EMBL/GenBank/DDBJ whole genome shotgun (WGS) entry which is preliminary data.</text>
</comment>
<accession>A0A150QRB7</accession>
<name>A0A150QRB7_SORCE</name>
<evidence type="ECO:0000313" key="3">
    <source>
        <dbReference type="Proteomes" id="UP000075260"/>
    </source>
</evidence>
<sequence>MLQPVVTVELLFVIVTLAQYPLPQSDGSVSKASIVPSALSNPERKESLCSSPGPPGLHASRKHANEAERVPSKRVVRIKVLQVDSAESQVLLKMDK</sequence>
<organism evidence="2 3">
    <name type="scientific">Sorangium cellulosum</name>
    <name type="common">Polyangium cellulosum</name>
    <dbReference type="NCBI Taxonomy" id="56"/>
    <lineage>
        <taxon>Bacteria</taxon>
        <taxon>Pseudomonadati</taxon>
        <taxon>Myxococcota</taxon>
        <taxon>Polyangia</taxon>
        <taxon>Polyangiales</taxon>
        <taxon>Polyangiaceae</taxon>
        <taxon>Sorangium</taxon>
    </lineage>
</organism>
<gene>
    <name evidence="2" type="ORF">BE15_15505</name>
</gene>
<dbReference type="RefSeq" id="WP_061607582.1">
    <property type="nucleotide sequence ID" value="NZ_JEMA01000391.1"/>
</dbReference>
<dbReference type="Proteomes" id="UP000075260">
    <property type="component" value="Unassembled WGS sequence"/>
</dbReference>
<reference evidence="2 3" key="1">
    <citation type="submission" date="2014-02" db="EMBL/GenBank/DDBJ databases">
        <title>The small core and large imbalanced accessory genome model reveals a collaborative survival strategy of Sorangium cellulosum strains in nature.</title>
        <authorList>
            <person name="Han K."/>
            <person name="Peng R."/>
            <person name="Blom J."/>
            <person name="Li Y.-Z."/>
        </authorList>
    </citation>
    <scope>NUCLEOTIDE SEQUENCE [LARGE SCALE GENOMIC DNA]</scope>
    <source>
        <strain evidence="2 3">So0008-312</strain>
    </source>
</reference>
<evidence type="ECO:0000313" key="2">
    <source>
        <dbReference type="EMBL" id="KYF70533.1"/>
    </source>
</evidence>
<proteinExistence type="predicted"/>
<evidence type="ECO:0000256" key="1">
    <source>
        <dbReference type="SAM" id="MobiDB-lite"/>
    </source>
</evidence>
<feature type="region of interest" description="Disordered" evidence="1">
    <location>
        <begin position="39"/>
        <end position="70"/>
    </location>
</feature>